<feature type="domain" description="Janus kinase and microtubule-interacting protein C-terminal" evidence="5">
    <location>
        <begin position="338"/>
        <end position="531"/>
    </location>
</feature>
<organism evidence="6 7">
    <name type="scientific">Takifugu rubripes</name>
    <name type="common">Japanese pufferfish</name>
    <name type="synonym">Fugu rubripes</name>
    <dbReference type="NCBI Taxonomy" id="31033"/>
    <lineage>
        <taxon>Eukaryota</taxon>
        <taxon>Metazoa</taxon>
        <taxon>Chordata</taxon>
        <taxon>Craniata</taxon>
        <taxon>Vertebrata</taxon>
        <taxon>Euteleostomi</taxon>
        <taxon>Actinopterygii</taxon>
        <taxon>Neopterygii</taxon>
        <taxon>Teleostei</taxon>
        <taxon>Neoteleostei</taxon>
        <taxon>Acanthomorphata</taxon>
        <taxon>Eupercaria</taxon>
        <taxon>Tetraodontiformes</taxon>
        <taxon>Tetradontoidea</taxon>
        <taxon>Tetraodontidae</taxon>
        <taxon>Takifugu</taxon>
    </lineage>
</organism>
<dbReference type="AlphaFoldDB" id="A0A674P2I6"/>
<dbReference type="Pfam" id="PF16034">
    <property type="entry name" value="JAKMIP_CC3"/>
    <property type="match status" value="1"/>
</dbReference>
<dbReference type="Proteomes" id="UP000005226">
    <property type="component" value="Chromosome 1"/>
</dbReference>
<dbReference type="Ensembl" id="ENSTRUT00000073247.1">
    <property type="protein sequence ID" value="ENSTRUP00000079991.1"/>
    <property type="gene ID" value="ENSTRUG00000032350.1"/>
</dbReference>
<keyword evidence="4" id="KW-1133">Transmembrane helix</keyword>
<protein>
    <submittedName>
        <fullName evidence="6">Janus kinase and microtubule interacting protein 3</fullName>
    </submittedName>
</protein>
<proteinExistence type="inferred from homology"/>
<feature type="coiled-coil region" evidence="3">
    <location>
        <begin position="598"/>
        <end position="625"/>
    </location>
</feature>
<reference evidence="6 7" key="1">
    <citation type="journal article" date="2011" name="Genome Biol. Evol.">
        <title>Integration of the genetic map and genome assembly of fugu facilitates insights into distinct features of genome evolution in teleosts and mammals.</title>
        <authorList>
            <person name="Kai W."/>
            <person name="Kikuchi K."/>
            <person name="Tohari S."/>
            <person name="Chew A.K."/>
            <person name="Tay A."/>
            <person name="Fujiwara A."/>
            <person name="Hosoya S."/>
            <person name="Suetake H."/>
            <person name="Naruse K."/>
            <person name="Brenner S."/>
            <person name="Suzuki Y."/>
            <person name="Venkatesh B."/>
        </authorList>
    </citation>
    <scope>NUCLEOTIDE SEQUENCE [LARGE SCALE GENOMIC DNA]</scope>
</reference>
<dbReference type="GO" id="GO:0019900">
    <property type="term" value="F:kinase binding"/>
    <property type="evidence" value="ECO:0007669"/>
    <property type="project" value="InterPro"/>
</dbReference>
<feature type="coiled-coil region" evidence="3">
    <location>
        <begin position="179"/>
        <end position="290"/>
    </location>
</feature>
<gene>
    <name evidence="6" type="primary">jakmip3</name>
</gene>
<comment type="similarity">
    <text evidence="1">Belongs to the JAKMIP family.</text>
</comment>
<sequence length="817" mass="96274">MSKGTGAAGRGKGERLETLAALQAANEELRAKLTNIQIELQQEKTKVSRLERDKSQEVKAERHRATLAITELKTKLHEEKQKELTISREALLRQHEMELMRVIKIKDGEIQRLNGLLLMLRETPTDKGRNTVMTEVEEVRRSWELERCRLQQEVQDLRGAKRIAEEAATAAQQACQARAAELRSAHHQHQDELNRTRRDCEREVRRLSQEERDVRRFQLKIAELSSVVRKLEDRNTLLSEERNELLKRLRETESQFLPLLDKNRRLSQKNEELSFKLHRLDNKLRFVTQENMEMKRPSSLNDLDRSAGQSHSQDQREMEFLCLQVAEQQNIIEDLTKEREMFLRYRRNDQWRRKRTFRACRVIETFYGYDEEASVDSDGSSVSFHTDRTPDTEPEEVCVREEVDLRYRQLTQEYQALQRAYALLTEASGGHYDAEKEIKTREQLLKEISHYQTRILDLESALKQQGLDVQWVEEKQLLFQKNQDLLKKMKQMESEDLQLRNDIQDIRDQNELLEFRILELEERERRSPAINFHQLYFPEGLSPLQIYCEAEGVTEISINDLMKKLDILGDNAVSNLSNEEQVVVIHARTVLTLAEKWLESIEVMKSALQQKMLDLESEKELFSKQKGYLDEELDYRKLSMDQAHKRILELEAMLFEALQKEEEYRSEEIKVDRVHLSQTLTEEEREGLGRAMDQWKRAMMFELRERDAQILRERMELLHLSQQRSKELEECIEVQRRQIKELEEKVIMQTRCIIALATCTQAAIRFTSLHNELLSLLLVFVSISFLLFGIHPLVLTAADFLFLWSPASRLADCSQVL</sequence>
<dbReference type="InterPro" id="IPR031994">
    <property type="entry name" value="JAKMIP_C"/>
</dbReference>
<accession>A0A674P2I6</accession>
<keyword evidence="4" id="KW-0812">Transmembrane</keyword>
<feature type="coiled-coil region" evidence="3">
    <location>
        <begin position="400"/>
        <end position="523"/>
    </location>
</feature>
<evidence type="ECO:0000259" key="5">
    <source>
        <dbReference type="Pfam" id="PF16034"/>
    </source>
</evidence>
<reference evidence="6" key="3">
    <citation type="submission" date="2025-09" db="UniProtKB">
        <authorList>
            <consortium name="Ensembl"/>
        </authorList>
    </citation>
    <scope>IDENTIFICATION</scope>
</reference>
<dbReference type="GeneTree" id="ENSGT00940000153713"/>
<evidence type="ECO:0000313" key="7">
    <source>
        <dbReference type="Proteomes" id="UP000005226"/>
    </source>
</evidence>
<feature type="coiled-coil region" evidence="3">
    <location>
        <begin position="19"/>
        <end position="53"/>
    </location>
</feature>
<dbReference type="InterPro" id="IPR024836">
    <property type="entry name" value="JAKMIP"/>
</dbReference>
<feature type="transmembrane region" description="Helical" evidence="4">
    <location>
        <begin position="773"/>
        <end position="802"/>
    </location>
</feature>
<keyword evidence="4" id="KW-0472">Membrane</keyword>
<dbReference type="PANTHER" id="PTHR18935:SF9">
    <property type="entry name" value="JANUS KINASE AND MICROTUBULE-INTERACTING PROTEIN 3"/>
    <property type="match status" value="1"/>
</dbReference>
<reference evidence="6" key="2">
    <citation type="submission" date="2025-08" db="UniProtKB">
        <authorList>
            <consortium name="Ensembl"/>
        </authorList>
    </citation>
    <scope>IDENTIFICATION</scope>
</reference>
<keyword evidence="7" id="KW-1185">Reference proteome</keyword>
<evidence type="ECO:0000256" key="4">
    <source>
        <dbReference type="SAM" id="Phobius"/>
    </source>
</evidence>
<evidence type="ECO:0000256" key="2">
    <source>
        <dbReference type="ARBA" id="ARBA00023054"/>
    </source>
</evidence>
<evidence type="ECO:0000256" key="1">
    <source>
        <dbReference type="ARBA" id="ARBA00005239"/>
    </source>
</evidence>
<evidence type="ECO:0000313" key="6">
    <source>
        <dbReference type="Ensembl" id="ENSTRUP00000079991.1"/>
    </source>
</evidence>
<evidence type="ECO:0000256" key="3">
    <source>
        <dbReference type="SAM" id="Coils"/>
    </source>
</evidence>
<name>A0A674P2I6_TAKRU</name>
<keyword evidence="2 3" id="KW-0175">Coiled coil</keyword>
<dbReference type="PANTHER" id="PTHR18935">
    <property type="entry name" value="GOLGIN SUBFAMILY A MEMBER 4-LIKE ISOFORM X1"/>
    <property type="match status" value="1"/>
</dbReference>
<dbReference type="GO" id="GO:0008017">
    <property type="term" value="F:microtubule binding"/>
    <property type="evidence" value="ECO:0007669"/>
    <property type="project" value="InterPro"/>
</dbReference>